<evidence type="ECO:0000313" key="3">
    <source>
        <dbReference type="Proteomes" id="UP000018467"/>
    </source>
</evidence>
<dbReference type="PANTHER" id="PTHR46013:SF4">
    <property type="entry name" value="B-CELL RECEPTOR CD22-RELATED"/>
    <property type="match status" value="1"/>
</dbReference>
<evidence type="ECO:0000259" key="1">
    <source>
        <dbReference type="Pfam" id="PF24518"/>
    </source>
</evidence>
<reference evidence="2" key="3">
    <citation type="submission" date="2025-08" db="UniProtKB">
        <authorList>
            <consortium name="Ensembl"/>
        </authorList>
    </citation>
    <scope>IDENTIFICATION</scope>
</reference>
<protein>
    <recommendedName>
        <fullName evidence="1">B-cell receptor CD22 first Ig-like domain-containing protein</fullName>
    </recommendedName>
</protein>
<dbReference type="Ensembl" id="ENSAMXT00000040350.1">
    <property type="protein sequence ID" value="ENSAMXP00000030356.1"/>
    <property type="gene ID" value="ENSAMXG00000033960.1"/>
</dbReference>
<dbReference type="Gene3D" id="2.60.40.10">
    <property type="entry name" value="Immunoglobulins"/>
    <property type="match status" value="1"/>
</dbReference>
<dbReference type="AlphaFoldDB" id="A0A3B1IKV3"/>
<proteinExistence type="predicted"/>
<dbReference type="InterPro" id="IPR056386">
    <property type="entry name" value="Ig_CD22"/>
</dbReference>
<dbReference type="PANTHER" id="PTHR46013">
    <property type="entry name" value="VASCULAR CELL ADHESION MOLECULE 1"/>
    <property type="match status" value="1"/>
</dbReference>
<organism evidence="2 3">
    <name type="scientific">Astyanax mexicanus</name>
    <name type="common">Blind cave fish</name>
    <name type="synonym">Astyanax fasciatus mexicanus</name>
    <dbReference type="NCBI Taxonomy" id="7994"/>
    <lineage>
        <taxon>Eukaryota</taxon>
        <taxon>Metazoa</taxon>
        <taxon>Chordata</taxon>
        <taxon>Craniata</taxon>
        <taxon>Vertebrata</taxon>
        <taxon>Euteleostomi</taxon>
        <taxon>Actinopterygii</taxon>
        <taxon>Neopterygii</taxon>
        <taxon>Teleostei</taxon>
        <taxon>Ostariophysi</taxon>
        <taxon>Characiformes</taxon>
        <taxon>Characoidei</taxon>
        <taxon>Acestrorhamphidae</taxon>
        <taxon>Acestrorhamphinae</taxon>
        <taxon>Astyanax</taxon>
    </lineage>
</organism>
<name>A0A3B1IKV3_ASTMX</name>
<feature type="domain" description="B-cell receptor CD22 first Ig-like" evidence="1">
    <location>
        <begin position="76"/>
        <end position="130"/>
    </location>
</feature>
<dbReference type="InterPro" id="IPR036179">
    <property type="entry name" value="Ig-like_dom_sf"/>
</dbReference>
<dbReference type="InParanoid" id="A0A3B1IKV3"/>
<dbReference type="InterPro" id="IPR013783">
    <property type="entry name" value="Ig-like_fold"/>
</dbReference>
<evidence type="ECO:0000313" key="2">
    <source>
        <dbReference type="Ensembl" id="ENSAMXP00000030356.1"/>
    </source>
</evidence>
<dbReference type="Pfam" id="PF24518">
    <property type="entry name" value="Ig_CD22"/>
    <property type="match status" value="1"/>
</dbReference>
<reference evidence="2" key="4">
    <citation type="submission" date="2025-09" db="UniProtKB">
        <authorList>
            <consortium name="Ensembl"/>
        </authorList>
    </citation>
    <scope>IDENTIFICATION</scope>
</reference>
<accession>A0A3B1IKV3</accession>
<reference evidence="3" key="1">
    <citation type="submission" date="2013-03" db="EMBL/GenBank/DDBJ databases">
        <authorList>
            <person name="Jeffery W."/>
            <person name="Warren W."/>
            <person name="Wilson R.K."/>
        </authorList>
    </citation>
    <scope>NUCLEOTIDE SEQUENCE</scope>
    <source>
        <strain evidence="3">female</strain>
    </source>
</reference>
<sequence length="204" mass="22901">GVRGEPDLLLFKHQHQNCLLVQLQTEDKWKYQDHPEDLTLDSDCTERVTTKTTSSSSTLTIRDLRKGDSGDYQEDEQFAGRVEFIGDKEKNCTLRITDVRMNDSGEYYFRINGSKGEKFSGKPGVTLKVTGIRKGFFFLIVQMLHPEEGERLWRAPTHLNNPAPEGCLAVTGCRAERSGADGLLLVPPITSPFTITTPVLNRAE</sequence>
<dbReference type="Proteomes" id="UP000018467">
    <property type="component" value="Unassembled WGS sequence"/>
</dbReference>
<reference evidence="3" key="2">
    <citation type="journal article" date="2014" name="Nat. Commun.">
        <title>The cavefish genome reveals candidate genes for eye loss.</title>
        <authorList>
            <person name="McGaugh S.E."/>
            <person name="Gross J.B."/>
            <person name="Aken B."/>
            <person name="Blin M."/>
            <person name="Borowsky R."/>
            <person name="Chalopin D."/>
            <person name="Hinaux H."/>
            <person name="Jeffery W.R."/>
            <person name="Keene A."/>
            <person name="Ma L."/>
            <person name="Minx P."/>
            <person name="Murphy D."/>
            <person name="O'Quin K.E."/>
            <person name="Retaux S."/>
            <person name="Rohner N."/>
            <person name="Searle S.M."/>
            <person name="Stahl B.A."/>
            <person name="Tabin C."/>
            <person name="Volff J.N."/>
            <person name="Yoshizawa M."/>
            <person name="Warren W.C."/>
        </authorList>
    </citation>
    <scope>NUCLEOTIDE SEQUENCE [LARGE SCALE GENOMIC DNA]</scope>
    <source>
        <strain evidence="3">female</strain>
    </source>
</reference>
<dbReference type="SUPFAM" id="SSF48726">
    <property type="entry name" value="Immunoglobulin"/>
    <property type="match status" value="1"/>
</dbReference>
<keyword evidence="3" id="KW-1185">Reference proteome</keyword>